<comment type="similarity">
    <text evidence="4">Belongs to the carotenoid/retinoid oxidoreductase family. CrtN subfamily.</text>
</comment>
<dbReference type="PANTHER" id="PTHR43734">
    <property type="entry name" value="PHYTOENE DESATURASE"/>
    <property type="match status" value="1"/>
</dbReference>
<organism evidence="7 8">
    <name type="scientific">Paenibacillus abyssi</name>
    <dbReference type="NCBI Taxonomy" id="1340531"/>
    <lineage>
        <taxon>Bacteria</taxon>
        <taxon>Bacillati</taxon>
        <taxon>Bacillota</taxon>
        <taxon>Bacilli</taxon>
        <taxon>Bacillales</taxon>
        <taxon>Paenibacillaceae</taxon>
        <taxon>Paenibacillus</taxon>
    </lineage>
</organism>
<comment type="pathway">
    <text evidence="1 5">Carotenoid biosynthesis.</text>
</comment>
<sequence>MSVGIIGGGVGGMMSALMLARKGLPVQLYEKNEELGGRLAFEGNGGEYRIDRGPTIVLLPEMLQNLLSEAGIDSSMYSLLECDPMYRIHYPDGMTITKWRDPQRMAEELERFSPGDGMGLARYMRDMRPAFLEGKAKFLERPFLRKRDFFTVDHLRLLGRLRIYLNARQLASRYFKSERAIDAFSLQTLYVGGMPSGSPSLYSFIPYAEHAFGIWYWKGGYAGLASLLSERLQQAGVQMITGTAGKIKEIITEQGKVSGVITEGGTFHRHQSIVFNGDFPHLSSMIKSENLPGRKGYKPSCGSILIYLGTDRRWNRDTNSSYNQPTDQSVITHQFFLPDALNDSLRSMAESGKFPSDDHELPAYYVFNPCGIDPDAAPEGHSVLYVLIPVPLPAAGDDSQSLDWEREGNRLADRVIRDLEARAFPGLRVSIRWKKVRTPADGAAEGWYQGGSFGIAPTLAQSGVFRPQIVPYPIKGLYSVGASIHPGGGVPIVMQGAKLVTDQLVRERDRWTGT</sequence>
<comment type="caution">
    <text evidence="7">The sequence shown here is derived from an EMBL/GenBank/DDBJ whole genome shotgun (WGS) entry which is preliminary data.</text>
</comment>
<accession>A0A917G3F9</accession>
<evidence type="ECO:0000313" key="8">
    <source>
        <dbReference type="Proteomes" id="UP000644756"/>
    </source>
</evidence>
<evidence type="ECO:0000256" key="5">
    <source>
        <dbReference type="RuleBase" id="RU362075"/>
    </source>
</evidence>
<evidence type="ECO:0000256" key="1">
    <source>
        <dbReference type="ARBA" id="ARBA00004829"/>
    </source>
</evidence>
<keyword evidence="8" id="KW-1185">Reference proteome</keyword>
<dbReference type="InterPro" id="IPR014105">
    <property type="entry name" value="Carotenoid/retinoid_OxRdtase"/>
</dbReference>
<protein>
    <submittedName>
        <fullName evidence="7">Dehydrosqualene desaturase</fullName>
    </submittedName>
</protein>
<evidence type="ECO:0000256" key="4">
    <source>
        <dbReference type="ARBA" id="ARBA00038322"/>
    </source>
</evidence>
<reference evidence="7" key="2">
    <citation type="submission" date="2020-09" db="EMBL/GenBank/DDBJ databases">
        <authorList>
            <person name="Sun Q."/>
            <person name="Zhou Y."/>
        </authorList>
    </citation>
    <scope>NUCLEOTIDE SEQUENCE</scope>
    <source>
        <strain evidence="7">CGMCC 1.12987</strain>
    </source>
</reference>
<dbReference type="GO" id="GO:0016117">
    <property type="term" value="P:carotenoid biosynthetic process"/>
    <property type="evidence" value="ECO:0007669"/>
    <property type="project" value="UniProtKB-KW"/>
</dbReference>
<dbReference type="EMBL" id="BMGR01000016">
    <property type="protein sequence ID" value="GGG20759.1"/>
    <property type="molecule type" value="Genomic_DNA"/>
</dbReference>
<dbReference type="InterPro" id="IPR002937">
    <property type="entry name" value="Amino_oxidase"/>
</dbReference>
<evidence type="ECO:0000256" key="3">
    <source>
        <dbReference type="ARBA" id="ARBA00023002"/>
    </source>
</evidence>
<dbReference type="Pfam" id="PF01593">
    <property type="entry name" value="Amino_oxidase"/>
    <property type="match status" value="1"/>
</dbReference>
<gene>
    <name evidence="7" type="primary">crtN</name>
    <name evidence="7" type="ORF">GCM10010916_41870</name>
</gene>
<dbReference type="Gene3D" id="3.50.50.60">
    <property type="entry name" value="FAD/NAD(P)-binding domain"/>
    <property type="match status" value="2"/>
</dbReference>
<evidence type="ECO:0000256" key="2">
    <source>
        <dbReference type="ARBA" id="ARBA00022746"/>
    </source>
</evidence>
<dbReference type="RefSeq" id="WP_188533023.1">
    <property type="nucleotide sequence ID" value="NZ_BMGR01000016.1"/>
</dbReference>
<dbReference type="AlphaFoldDB" id="A0A917G3F9"/>
<proteinExistence type="inferred from homology"/>
<keyword evidence="3 5" id="KW-0560">Oxidoreductase</keyword>
<dbReference type="InterPro" id="IPR036188">
    <property type="entry name" value="FAD/NAD-bd_sf"/>
</dbReference>
<name>A0A917G3F9_9BACL</name>
<dbReference type="SUPFAM" id="SSF51905">
    <property type="entry name" value="FAD/NAD(P)-binding domain"/>
    <property type="match status" value="1"/>
</dbReference>
<dbReference type="GO" id="GO:0016491">
    <property type="term" value="F:oxidoreductase activity"/>
    <property type="evidence" value="ECO:0007669"/>
    <property type="project" value="UniProtKB-KW"/>
</dbReference>
<keyword evidence="2 5" id="KW-0125">Carotenoid biosynthesis</keyword>
<dbReference type="NCBIfam" id="TIGR02734">
    <property type="entry name" value="crtI_fam"/>
    <property type="match status" value="1"/>
</dbReference>
<dbReference type="Proteomes" id="UP000644756">
    <property type="component" value="Unassembled WGS sequence"/>
</dbReference>
<evidence type="ECO:0000313" key="7">
    <source>
        <dbReference type="EMBL" id="GGG20759.1"/>
    </source>
</evidence>
<evidence type="ECO:0000259" key="6">
    <source>
        <dbReference type="Pfam" id="PF01593"/>
    </source>
</evidence>
<feature type="domain" description="Amine oxidase" evidence="6">
    <location>
        <begin position="11"/>
        <end position="491"/>
    </location>
</feature>
<dbReference type="PANTHER" id="PTHR43734:SF1">
    <property type="entry name" value="PHYTOENE DESATURASE"/>
    <property type="match status" value="1"/>
</dbReference>
<reference evidence="7" key="1">
    <citation type="journal article" date="2014" name="Int. J. Syst. Evol. Microbiol.">
        <title>Complete genome sequence of Corynebacterium casei LMG S-19264T (=DSM 44701T), isolated from a smear-ripened cheese.</title>
        <authorList>
            <consortium name="US DOE Joint Genome Institute (JGI-PGF)"/>
            <person name="Walter F."/>
            <person name="Albersmeier A."/>
            <person name="Kalinowski J."/>
            <person name="Ruckert C."/>
        </authorList>
    </citation>
    <scope>NUCLEOTIDE SEQUENCE</scope>
    <source>
        <strain evidence="7">CGMCC 1.12987</strain>
    </source>
</reference>